<dbReference type="Proteomes" id="UP001224775">
    <property type="component" value="Unassembled WGS sequence"/>
</dbReference>
<reference evidence="2" key="1">
    <citation type="submission" date="2023-06" db="EMBL/GenBank/DDBJ databases">
        <title>Survivors Of The Sea: Transcriptome response of Skeletonema marinoi to long-term dormancy.</title>
        <authorList>
            <person name="Pinder M.I.M."/>
            <person name="Kourtchenko O."/>
            <person name="Robertson E.K."/>
            <person name="Larsson T."/>
            <person name="Maumus F."/>
            <person name="Osuna-Cruz C.M."/>
            <person name="Vancaester E."/>
            <person name="Stenow R."/>
            <person name="Vandepoele K."/>
            <person name="Ploug H."/>
            <person name="Bruchert V."/>
            <person name="Godhe A."/>
            <person name="Topel M."/>
        </authorList>
    </citation>
    <scope>NUCLEOTIDE SEQUENCE</scope>
    <source>
        <strain evidence="2">R05AC</strain>
    </source>
</reference>
<feature type="region of interest" description="Disordered" evidence="1">
    <location>
        <begin position="1"/>
        <end position="39"/>
    </location>
</feature>
<evidence type="ECO:0000313" key="2">
    <source>
        <dbReference type="EMBL" id="KAK1747107.1"/>
    </source>
</evidence>
<accession>A0AAD8YJA4</accession>
<sequence>MTMGSANSHHYQQQPPPSQKQQSTTKPLQSSNIHNINNHHQHDKFTNHQQLQSSSITIIELDPIHIKLRTCDQSHSRTIIKWDNGGLGGVKSLVPPLSMLDPPPLLDEAVKVGGGSSAGGVAASSAAAAPSVVKVPLKTVGDAKKCLW</sequence>
<feature type="compositionally biased region" description="Polar residues" evidence="1">
    <location>
        <begin position="1"/>
        <end position="11"/>
    </location>
</feature>
<proteinExistence type="predicted"/>
<dbReference type="AlphaFoldDB" id="A0AAD8YJA4"/>
<evidence type="ECO:0000256" key="1">
    <source>
        <dbReference type="SAM" id="MobiDB-lite"/>
    </source>
</evidence>
<evidence type="ECO:0000313" key="3">
    <source>
        <dbReference type="Proteomes" id="UP001224775"/>
    </source>
</evidence>
<keyword evidence="3" id="KW-1185">Reference proteome</keyword>
<name>A0AAD8YJA4_9STRA</name>
<organism evidence="2 3">
    <name type="scientific">Skeletonema marinoi</name>
    <dbReference type="NCBI Taxonomy" id="267567"/>
    <lineage>
        <taxon>Eukaryota</taxon>
        <taxon>Sar</taxon>
        <taxon>Stramenopiles</taxon>
        <taxon>Ochrophyta</taxon>
        <taxon>Bacillariophyta</taxon>
        <taxon>Coscinodiscophyceae</taxon>
        <taxon>Thalassiosirophycidae</taxon>
        <taxon>Thalassiosirales</taxon>
        <taxon>Skeletonemataceae</taxon>
        <taxon>Skeletonema</taxon>
        <taxon>Skeletonema marinoi-dohrnii complex</taxon>
    </lineage>
</organism>
<protein>
    <submittedName>
        <fullName evidence="2">Uncharacterized protein</fullName>
    </submittedName>
</protein>
<dbReference type="EMBL" id="JATAAI010000003">
    <property type="protein sequence ID" value="KAK1747107.1"/>
    <property type="molecule type" value="Genomic_DNA"/>
</dbReference>
<gene>
    <name evidence="2" type="ORF">QTG54_002451</name>
</gene>
<comment type="caution">
    <text evidence="2">The sequence shown here is derived from an EMBL/GenBank/DDBJ whole genome shotgun (WGS) entry which is preliminary data.</text>
</comment>
<feature type="compositionally biased region" description="Low complexity" evidence="1">
    <location>
        <begin position="19"/>
        <end position="36"/>
    </location>
</feature>